<dbReference type="InterPro" id="IPR000515">
    <property type="entry name" value="MetI-like"/>
</dbReference>
<feature type="domain" description="ABC transmembrane type-1" evidence="8">
    <location>
        <begin position="100"/>
        <end position="312"/>
    </location>
</feature>
<gene>
    <name evidence="9" type="ORF">PRZ01_14880</name>
</gene>
<comment type="similarity">
    <text evidence="7">Belongs to the binding-protein-dependent transport system permease family.</text>
</comment>
<dbReference type="PANTHER" id="PTHR30193:SF37">
    <property type="entry name" value="INNER MEMBRANE ABC TRANSPORTER PERMEASE PROTEIN YCJO"/>
    <property type="match status" value="1"/>
</dbReference>
<dbReference type="Gene3D" id="1.10.3720.10">
    <property type="entry name" value="MetI-like"/>
    <property type="match status" value="1"/>
</dbReference>
<name>A0ABT5KVS1_9BURK</name>
<organism evidence="9 10">
    <name type="scientific">Roseateles koreensis</name>
    <dbReference type="NCBI Taxonomy" id="2987526"/>
    <lineage>
        <taxon>Bacteria</taxon>
        <taxon>Pseudomonadati</taxon>
        <taxon>Pseudomonadota</taxon>
        <taxon>Betaproteobacteria</taxon>
        <taxon>Burkholderiales</taxon>
        <taxon>Sphaerotilaceae</taxon>
        <taxon>Roseateles</taxon>
    </lineage>
</organism>
<proteinExistence type="inferred from homology"/>
<comment type="subcellular location">
    <subcellularLocation>
        <location evidence="1 7">Cell membrane</location>
        <topology evidence="1 7">Multi-pass membrane protein</topology>
    </subcellularLocation>
</comment>
<dbReference type="InterPro" id="IPR051393">
    <property type="entry name" value="ABC_transporter_permease"/>
</dbReference>
<protein>
    <submittedName>
        <fullName evidence="9">Sugar ABC transporter permease</fullName>
    </submittedName>
</protein>
<evidence type="ECO:0000313" key="10">
    <source>
        <dbReference type="Proteomes" id="UP001219862"/>
    </source>
</evidence>
<feature type="transmembrane region" description="Helical" evidence="7">
    <location>
        <begin position="106"/>
        <end position="125"/>
    </location>
</feature>
<evidence type="ECO:0000256" key="5">
    <source>
        <dbReference type="ARBA" id="ARBA00022989"/>
    </source>
</evidence>
<comment type="caution">
    <text evidence="9">The sequence shown here is derived from an EMBL/GenBank/DDBJ whole genome shotgun (WGS) entry which is preliminary data.</text>
</comment>
<feature type="transmembrane region" description="Helical" evidence="7">
    <location>
        <begin position="137"/>
        <end position="157"/>
    </location>
</feature>
<dbReference type="EMBL" id="JAQQXS010000013">
    <property type="protein sequence ID" value="MDC8786473.1"/>
    <property type="molecule type" value="Genomic_DNA"/>
</dbReference>
<keyword evidence="6 7" id="KW-0472">Membrane</keyword>
<dbReference type="InterPro" id="IPR035906">
    <property type="entry name" value="MetI-like_sf"/>
</dbReference>
<evidence type="ECO:0000256" key="6">
    <source>
        <dbReference type="ARBA" id="ARBA00023136"/>
    </source>
</evidence>
<keyword evidence="4 7" id="KW-0812">Transmembrane</keyword>
<evidence type="ECO:0000256" key="1">
    <source>
        <dbReference type="ARBA" id="ARBA00004651"/>
    </source>
</evidence>
<evidence type="ECO:0000256" key="4">
    <source>
        <dbReference type="ARBA" id="ARBA00022692"/>
    </source>
</evidence>
<evidence type="ECO:0000256" key="2">
    <source>
        <dbReference type="ARBA" id="ARBA00022448"/>
    </source>
</evidence>
<keyword evidence="10" id="KW-1185">Reference proteome</keyword>
<keyword evidence="3" id="KW-1003">Cell membrane</keyword>
<dbReference type="Pfam" id="PF00528">
    <property type="entry name" value="BPD_transp_1"/>
    <property type="match status" value="1"/>
</dbReference>
<dbReference type="PANTHER" id="PTHR30193">
    <property type="entry name" value="ABC TRANSPORTER PERMEASE PROTEIN"/>
    <property type="match status" value="1"/>
</dbReference>
<sequence>MSSTFEYEAGIGSRTYGRPAARSRRARRQQGYVGLRASRASHGLFVLPFVLIYMALVLWPLARGVAISFHDHDLLSDDSFYVGIQNYVELWSDEVFHQVMWNTVKFVALSTPIFVFISLALALALNRPGRLSAGLRATFFCASVFSVTIVTLVWKLALMPERGLVPQAVAALGLPELAFLTSDVLALPTVVLVTVWWIIGLPMILFLSALQQIPADIYEAAALDNTSRWRSLTRITLPSLSRTVVLVAVIEMIREFQVFPQIMLMTNGGPNNSTRPIVQFIYEQAFMQLSLGYATAASQVLFAVMLIGVSLQLWLERDGKGAAR</sequence>
<dbReference type="SUPFAM" id="SSF161098">
    <property type="entry name" value="MetI-like"/>
    <property type="match status" value="1"/>
</dbReference>
<keyword evidence="2 7" id="KW-0813">Transport</keyword>
<evidence type="ECO:0000256" key="3">
    <source>
        <dbReference type="ARBA" id="ARBA00022475"/>
    </source>
</evidence>
<evidence type="ECO:0000313" key="9">
    <source>
        <dbReference type="EMBL" id="MDC8786473.1"/>
    </source>
</evidence>
<feature type="transmembrane region" description="Helical" evidence="7">
    <location>
        <begin position="44"/>
        <end position="62"/>
    </location>
</feature>
<dbReference type="CDD" id="cd06261">
    <property type="entry name" value="TM_PBP2"/>
    <property type="match status" value="1"/>
</dbReference>
<evidence type="ECO:0000259" key="8">
    <source>
        <dbReference type="PROSITE" id="PS50928"/>
    </source>
</evidence>
<feature type="transmembrane region" description="Helical" evidence="7">
    <location>
        <begin position="296"/>
        <end position="315"/>
    </location>
</feature>
<feature type="transmembrane region" description="Helical" evidence="7">
    <location>
        <begin position="185"/>
        <end position="210"/>
    </location>
</feature>
<keyword evidence="5 7" id="KW-1133">Transmembrane helix</keyword>
<dbReference type="Proteomes" id="UP001219862">
    <property type="component" value="Unassembled WGS sequence"/>
</dbReference>
<accession>A0ABT5KVS1</accession>
<reference evidence="9 10" key="1">
    <citation type="submission" date="2022-10" db="EMBL/GenBank/DDBJ databases">
        <title>paucibacter sp. hw8 Genome sequencing.</title>
        <authorList>
            <person name="Park S."/>
        </authorList>
    </citation>
    <scope>NUCLEOTIDE SEQUENCE [LARGE SCALE GENOMIC DNA]</scope>
    <source>
        <strain evidence="10">hw8</strain>
    </source>
</reference>
<dbReference type="PROSITE" id="PS50928">
    <property type="entry name" value="ABC_TM1"/>
    <property type="match status" value="1"/>
</dbReference>
<evidence type="ECO:0000256" key="7">
    <source>
        <dbReference type="RuleBase" id="RU363032"/>
    </source>
</evidence>
<dbReference type="RefSeq" id="WP_273597585.1">
    <property type="nucleotide sequence ID" value="NZ_JAQQXS010000013.1"/>
</dbReference>